<feature type="compositionally biased region" description="Basic residues" evidence="1">
    <location>
        <begin position="1"/>
        <end position="10"/>
    </location>
</feature>
<protein>
    <submittedName>
        <fullName evidence="2">Uncharacterized protein</fullName>
    </submittedName>
</protein>
<feature type="region of interest" description="Disordered" evidence="1">
    <location>
        <begin position="1"/>
        <end position="22"/>
    </location>
</feature>
<dbReference type="EMBL" id="HBEJ01019793">
    <property type="protein sequence ID" value="CAD8381444.1"/>
    <property type="molecule type" value="Transcribed_RNA"/>
</dbReference>
<evidence type="ECO:0000313" key="2">
    <source>
        <dbReference type="EMBL" id="CAD8381444.1"/>
    </source>
</evidence>
<sequence>MSKKTTHKSTGRNDLGHDIGPPQTGDVIKAHVRGFYLAQRPLLRLHGRKFFEKTRRIAFLDTHRISDTHMIGDDTAYVSVHVGQTQGEGAGGGLSSSIISKGTGSAISSSILVKETDGGVLGRLLSTAATGMVLGEKATFVYDLTAMDEVEKSLLVNDESKICRGQFGSVADDATGLILEVESSRIVRNGKEHCPN</sequence>
<evidence type="ECO:0000256" key="1">
    <source>
        <dbReference type="SAM" id="MobiDB-lite"/>
    </source>
</evidence>
<accession>A0A7S0B2H0</accession>
<reference evidence="2" key="1">
    <citation type="submission" date="2021-01" db="EMBL/GenBank/DDBJ databases">
        <authorList>
            <person name="Corre E."/>
            <person name="Pelletier E."/>
            <person name="Niang G."/>
            <person name="Scheremetjew M."/>
            <person name="Finn R."/>
            <person name="Kale V."/>
            <person name="Holt S."/>
            <person name="Cochrane G."/>
            <person name="Meng A."/>
            <person name="Brown T."/>
            <person name="Cohen L."/>
        </authorList>
    </citation>
    <scope>NUCLEOTIDE SEQUENCE</scope>
    <source>
        <strain evidence="2">CCMP3303</strain>
    </source>
</reference>
<gene>
    <name evidence="2" type="ORF">MPOL1434_LOCUS11540</name>
</gene>
<organism evidence="2">
    <name type="scientific">Minutocellus polymorphus</name>
    <dbReference type="NCBI Taxonomy" id="265543"/>
    <lineage>
        <taxon>Eukaryota</taxon>
        <taxon>Sar</taxon>
        <taxon>Stramenopiles</taxon>
        <taxon>Ochrophyta</taxon>
        <taxon>Bacillariophyta</taxon>
        <taxon>Mediophyceae</taxon>
        <taxon>Cymatosirophycidae</taxon>
        <taxon>Cymatosirales</taxon>
        <taxon>Cymatosiraceae</taxon>
        <taxon>Minutocellus</taxon>
    </lineage>
</organism>
<dbReference type="AlphaFoldDB" id="A0A7S0B2H0"/>
<proteinExistence type="predicted"/>
<name>A0A7S0B2H0_9STRA</name>